<evidence type="ECO:0000256" key="1">
    <source>
        <dbReference type="SAM" id="MobiDB-lite"/>
    </source>
</evidence>
<evidence type="ECO:0000313" key="3">
    <source>
        <dbReference type="Proteomes" id="UP000498740"/>
    </source>
</evidence>
<comment type="caution">
    <text evidence="2">The sequence shown here is derived from an EMBL/GenBank/DDBJ whole genome shotgun (WGS) entry which is preliminary data.</text>
</comment>
<gene>
    <name evidence="2" type="ORF">Smic_36630</name>
</gene>
<reference evidence="2 3" key="1">
    <citation type="submission" date="2020-05" db="EMBL/GenBank/DDBJ databases">
        <title>Whole genome shotgun sequence of Streptomyces microflavus NBRC 13062.</title>
        <authorList>
            <person name="Komaki H."/>
            <person name="Tamura T."/>
        </authorList>
    </citation>
    <scope>NUCLEOTIDE SEQUENCE [LARGE SCALE GENOMIC DNA]</scope>
    <source>
        <strain evidence="2 3">NBRC 13062</strain>
    </source>
</reference>
<feature type="compositionally biased region" description="Polar residues" evidence="1">
    <location>
        <begin position="37"/>
        <end position="52"/>
    </location>
</feature>
<accession>A0A7J0CTL6</accession>
<feature type="region of interest" description="Disordered" evidence="1">
    <location>
        <begin position="1"/>
        <end position="53"/>
    </location>
</feature>
<evidence type="ECO:0000313" key="2">
    <source>
        <dbReference type="EMBL" id="GFN05107.1"/>
    </source>
</evidence>
<feature type="compositionally biased region" description="Low complexity" evidence="1">
    <location>
        <begin position="1"/>
        <end position="15"/>
    </location>
</feature>
<organism evidence="2 3">
    <name type="scientific">Streptomyces microflavus</name>
    <name type="common">Streptomyces lipmanii</name>
    <dbReference type="NCBI Taxonomy" id="1919"/>
    <lineage>
        <taxon>Bacteria</taxon>
        <taxon>Bacillati</taxon>
        <taxon>Actinomycetota</taxon>
        <taxon>Actinomycetes</taxon>
        <taxon>Kitasatosporales</taxon>
        <taxon>Streptomycetaceae</taxon>
        <taxon>Streptomyces</taxon>
    </lineage>
</organism>
<name>A0A7J0CTL6_STRMI</name>
<sequence length="96" mass="10113">MAGTAASSRRTWAAAADDRRRRGAADDRRGRGAESLRLSTRAVTAQPAQSASEYAAAMPVTVQRAGSRCAAARDSPALRATITRLRKNGVRVSESA</sequence>
<protein>
    <submittedName>
        <fullName evidence="2">Uncharacterized protein</fullName>
    </submittedName>
</protein>
<proteinExistence type="predicted"/>
<dbReference type="EMBL" id="BLWD01000001">
    <property type="protein sequence ID" value="GFN05107.1"/>
    <property type="molecule type" value="Genomic_DNA"/>
</dbReference>
<feature type="compositionally biased region" description="Basic and acidic residues" evidence="1">
    <location>
        <begin position="16"/>
        <end position="34"/>
    </location>
</feature>
<dbReference type="Proteomes" id="UP000498740">
    <property type="component" value="Unassembled WGS sequence"/>
</dbReference>
<dbReference type="AlphaFoldDB" id="A0A7J0CTL6"/>